<evidence type="ECO:0000256" key="12">
    <source>
        <dbReference type="ARBA" id="ARBA00023027"/>
    </source>
</evidence>
<comment type="pathway">
    <text evidence="16">Amino-acid biosynthesis; L-leucine biosynthesis; L-leucine from 3-methyl-2-oxobutanoate: step 3/4.</text>
</comment>
<dbReference type="Gene3D" id="3.30.40.10">
    <property type="entry name" value="Zinc/RING finger domain, C3HC4 (zinc finger)"/>
    <property type="match status" value="1"/>
</dbReference>
<evidence type="ECO:0000313" key="19">
    <source>
        <dbReference type="EMBL" id="RFU24852.1"/>
    </source>
</evidence>
<evidence type="ECO:0000256" key="15">
    <source>
        <dbReference type="RuleBase" id="RU004443"/>
    </source>
</evidence>
<keyword evidence="20" id="KW-1185">Reference proteome</keyword>
<evidence type="ECO:0000256" key="9">
    <source>
        <dbReference type="ARBA" id="ARBA00022833"/>
    </source>
</evidence>
<comment type="catalytic activity">
    <reaction evidence="16">
        <text>(2R,3S)-3-isopropylmalate + NAD(+) = 4-methyl-2-oxopentanoate + CO2 + NADH</text>
        <dbReference type="Rhea" id="RHEA:32271"/>
        <dbReference type="ChEBI" id="CHEBI:16526"/>
        <dbReference type="ChEBI" id="CHEBI:17865"/>
        <dbReference type="ChEBI" id="CHEBI:35121"/>
        <dbReference type="ChEBI" id="CHEBI:57540"/>
        <dbReference type="ChEBI" id="CHEBI:57945"/>
        <dbReference type="EC" id="1.1.1.85"/>
    </reaction>
</comment>
<dbReference type="GO" id="GO:0003862">
    <property type="term" value="F:3-isopropylmalate dehydrogenase activity"/>
    <property type="evidence" value="ECO:0007669"/>
    <property type="project" value="UniProtKB-EC"/>
</dbReference>
<evidence type="ECO:0000256" key="17">
    <source>
        <dbReference type="SAM" id="MobiDB-lite"/>
    </source>
</evidence>
<comment type="function">
    <text evidence="16">Catalyzes the oxidation of 3-carboxy-2-hydroxy-4-methylpentanoate (3-isopropylmalate) to 3-carboxy-4-methyl-2-oxopentanoate. The product decarboxylates to 4-methyl-2 oxopentanoate.</text>
</comment>
<comment type="similarity">
    <text evidence="2 15">Belongs to the isocitrate and isopropylmalate dehydrogenases family.</text>
</comment>
<feature type="non-terminal residue" evidence="19">
    <location>
        <position position="1105"/>
    </location>
</feature>
<name>A0A3E2GV06_SCYLI</name>
<dbReference type="EMBL" id="NCSJ02000395">
    <property type="protein sequence ID" value="RFU24852.1"/>
    <property type="molecule type" value="Genomic_DNA"/>
</dbReference>
<dbReference type="GO" id="GO:0051287">
    <property type="term" value="F:NAD binding"/>
    <property type="evidence" value="ECO:0007669"/>
    <property type="project" value="InterPro"/>
</dbReference>
<dbReference type="PROSITE" id="PS00470">
    <property type="entry name" value="IDH_IMDH"/>
    <property type="match status" value="1"/>
</dbReference>
<dbReference type="InterPro" id="IPR013083">
    <property type="entry name" value="Znf_RING/FYVE/PHD"/>
</dbReference>
<feature type="compositionally biased region" description="Basic and acidic residues" evidence="17">
    <location>
        <begin position="371"/>
        <end position="407"/>
    </location>
</feature>
<dbReference type="PANTHER" id="PTHR42979">
    <property type="entry name" value="3-ISOPROPYLMALATE DEHYDROGENASE"/>
    <property type="match status" value="1"/>
</dbReference>
<keyword evidence="12 16" id="KW-0520">NAD</keyword>
<dbReference type="FunFam" id="3.40.718.10:FF:000006">
    <property type="entry name" value="3-isopropylmalate dehydrogenase"/>
    <property type="match status" value="1"/>
</dbReference>
<dbReference type="NCBIfam" id="TIGR00169">
    <property type="entry name" value="leuB"/>
    <property type="match status" value="1"/>
</dbReference>
<dbReference type="PANTHER" id="PTHR42979:SF1">
    <property type="entry name" value="3-ISOPROPYLMALATE DEHYDROGENASE"/>
    <property type="match status" value="1"/>
</dbReference>
<keyword evidence="6" id="KW-0028">Amino-acid biosynthesis</keyword>
<evidence type="ECO:0000256" key="14">
    <source>
        <dbReference type="ARBA" id="ARBA00023304"/>
    </source>
</evidence>
<accession>A0A3E2GV06</accession>
<proteinExistence type="inferred from homology"/>
<feature type="region of interest" description="Disordered" evidence="17">
    <location>
        <begin position="359"/>
        <end position="456"/>
    </location>
</feature>
<dbReference type="OrthoDB" id="419183at2759"/>
<evidence type="ECO:0000256" key="7">
    <source>
        <dbReference type="ARBA" id="ARBA00022723"/>
    </source>
</evidence>
<dbReference type="SMART" id="SM01329">
    <property type="entry name" value="Iso_dh"/>
    <property type="match status" value="1"/>
</dbReference>
<keyword evidence="14 16" id="KW-0100">Branched-chain amino acid biosynthesis</keyword>
<dbReference type="Gene3D" id="3.40.718.10">
    <property type="entry name" value="Isopropylmalate Dehydrogenase"/>
    <property type="match status" value="1"/>
</dbReference>
<comment type="subunit">
    <text evidence="3 16">Homodimer.</text>
</comment>
<feature type="compositionally biased region" description="Low complexity" evidence="17">
    <location>
        <begin position="559"/>
        <end position="574"/>
    </location>
</feature>
<evidence type="ECO:0000256" key="2">
    <source>
        <dbReference type="ARBA" id="ARBA00007769"/>
    </source>
</evidence>
<sequence length="1105" mass="120361">MANRLSLSSFGNPNAQPPTPTQTPTSAVFQSPTFHTPRNNSTFEDRSGWTPQFAEEYTVFGATPGRLISTHLPLVDISTPRPSTSSSQPYHFSEIENELSTHVHHLSPNPNLPLPPVDPAHRLSSSPDPQFETGRRLNGSQRKKLTPAKPKKRLEEAFGGQTATPPHSASKGTRRRASEGIPKTMQHESQDDRFGGSGMHDQDPQFMSFTSTSSDLFSYPLTAPATAPLYTSSKSFWDPDASIGGMGMDFGVDGTGMLSDGSHRASHSFDWGRSEPMYQDNVQLSQQQEPNKQQRMLASKADMPNTSLATSMASFQYDTSAVSGGPFAALDLSSAVDPVLLFSQSNTTSRIMASEFEDVSLPPTRPSTGNRVHEPYQHQLRESQRDMEELRRSRSARERGSTYRIDRTAASSPVKSSARPGLQRSMSDSRGKGVKGRTASLGGRISPVKNQRQHPVSLASIPESQILGPRTEVKFVIDSKGKARAHTITVEDEPRTNRAGPMPEVREGWESPYESSSDEETIMIPSRNTSFNIPQPRKGPKLSRFETANRGVDYRRHSMSASSYSQSESSSQRSSGHDEYVSEAETVMEEQTTPSGDAKRELRKVVENRKKGQIAAANTYHHVYSSNPNTRGGYHYTTSRNISPSTISDLDRATPTSSRSGTTRCVCKGPDNGSFMIQCESCENWLHADCVGVDRRALPFKSMVLVPPITEAGCNKASRPRSNIPKSLNNSRFFTLALPNYFKMATHNIVVFAGDHCGPEILRVVEATRPNAGKFNFQEHLLGGASIDATGEPLTKVALEAAKSADAVLLGAIGGPKWGTGTVRPEQGILALRKEMGTYGNLRPCNFASDSLVDISPLKAEVCRGTDFNIVRELTGGIYFGERKEDTGDGIAWDTEPYSRAEVQRITRLAAHLALQQDPPLPVWSLDKANVLATSRLWRKTVTDTMKNEFPQIKVGHHLIDSAAMLMVRNPRALNGIVVTSNLFGDIISDEASVIPGSIGLLPSASLSGVPDGKSKCNGIYEPIHGSAPDISGQGIVNPVGTILSVAMMLRYSLNLPVEAKAVEEAVKRTIENGVRTKDIGGTSSTSQVGDAVAKELEKVLKELK</sequence>
<dbReference type="SUPFAM" id="SSF53659">
    <property type="entry name" value="Isocitrate/Isopropylmalate dehydrogenase-like"/>
    <property type="match status" value="1"/>
</dbReference>
<evidence type="ECO:0000256" key="13">
    <source>
        <dbReference type="ARBA" id="ARBA00023211"/>
    </source>
</evidence>
<feature type="region of interest" description="Disordered" evidence="17">
    <location>
        <begin position="485"/>
        <end position="600"/>
    </location>
</feature>
<dbReference type="GO" id="GO:0005829">
    <property type="term" value="C:cytosol"/>
    <property type="evidence" value="ECO:0007669"/>
    <property type="project" value="TreeGrafter"/>
</dbReference>
<keyword evidence="7 16" id="KW-0479">Metal-binding</keyword>
<evidence type="ECO:0000256" key="3">
    <source>
        <dbReference type="ARBA" id="ARBA00011738"/>
    </source>
</evidence>
<dbReference type="STRING" id="5539.A0A3E2GV06"/>
<dbReference type="InterPro" id="IPR019818">
    <property type="entry name" value="IsoCit/isopropylmalate_DH_CS"/>
</dbReference>
<keyword evidence="10" id="KW-0460">Magnesium</keyword>
<evidence type="ECO:0000256" key="6">
    <source>
        <dbReference type="ARBA" id="ARBA00022605"/>
    </source>
</evidence>
<keyword evidence="8" id="KW-0863">Zinc-finger</keyword>
<keyword evidence="5 16" id="KW-0432">Leucine biosynthesis</keyword>
<feature type="region of interest" description="Disordered" evidence="17">
    <location>
        <begin position="103"/>
        <end position="199"/>
    </location>
</feature>
<protein>
    <recommendedName>
        <fullName evidence="4 16">3-isopropylmalate dehydrogenase</fullName>
        <ecNumber evidence="4 16">1.1.1.85</ecNumber>
    </recommendedName>
</protein>
<feature type="compositionally biased region" description="Basic and acidic residues" evidence="17">
    <location>
        <begin position="185"/>
        <end position="194"/>
    </location>
</feature>
<feature type="compositionally biased region" description="Polar residues" evidence="17">
    <location>
        <begin position="161"/>
        <end position="171"/>
    </location>
</feature>
<dbReference type="InterPro" id="IPR011011">
    <property type="entry name" value="Znf_FYVE_PHD"/>
</dbReference>
<evidence type="ECO:0000313" key="20">
    <source>
        <dbReference type="Proteomes" id="UP000258309"/>
    </source>
</evidence>
<dbReference type="InterPro" id="IPR019787">
    <property type="entry name" value="Znf_PHD-finger"/>
</dbReference>
<feature type="domain" description="Isopropylmalate dehydrogenase-like" evidence="18">
    <location>
        <begin position="748"/>
        <end position="1093"/>
    </location>
</feature>
<evidence type="ECO:0000256" key="5">
    <source>
        <dbReference type="ARBA" id="ARBA00022430"/>
    </source>
</evidence>
<evidence type="ECO:0000256" key="11">
    <source>
        <dbReference type="ARBA" id="ARBA00023002"/>
    </source>
</evidence>
<evidence type="ECO:0000256" key="1">
    <source>
        <dbReference type="ARBA" id="ARBA00001936"/>
    </source>
</evidence>
<dbReference type="GO" id="GO:0000287">
    <property type="term" value="F:magnesium ion binding"/>
    <property type="evidence" value="ECO:0007669"/>
    <property type="project" value="InterPro"/>
</dbReference>
<feature type="compositionally biased region" description="Polar residues" evidence="17">
    <location>
        <begin position="1"/>
        <end position="14"/>
    </location>
</feature>
<dbReference type="EC" id="1.1.1.85" evidence="4 16"/>
<dbReference type="Pfam" id="PF00180">
    <property type="entry name" value="Iso_dh"/>
    <property type="match status" value="1"/>
</dbReference>
<feature type="compositionally biased region" description="Basic residues" evidence="17">
    <location>
        <begin position="141"/>
        <end position="152"/>
    </location>
</feature>
<dbReference type="OMA" id="RIMASEF"/>
<feature type="compositionally biased region" description="Polar residues" evidence="17">
    <location>
        <begin position="26"/>
        <end position="42"/>
    </location>
</feature>
<dbReference type="GO" id="GO:0009098">
    <property type="term" value="P:L-leucine biosynthetic process"/>
    <property type="evidence" value="ECO:0007669"/>
    <property type="project" value="UniProtKB-UniPathway"/>
</dbReference>
<gene>
    <name evidence="19" type="ORF">B7463_g11487</name>
</gene>
<comment type="caution">
    <text evidence="19">The sequence shown here is derived from an EMBL/GenBank/DDBJ whole genome shotgun (WGS) entry which is preliminary data.</text>
</comment>
<dbReference type="UniPathway" id="UPA00048">
    <property type="reaction ID" value="UER00072"/>
</dbReference>
<keyword evidence="11 15" id="KW-0560">Oxidoreductase</keyword>
<organism evidence="19 20">
    <name type="scientific">Scytalidium lignicola</name>
    <name type="common">Hyphomycete</name>
    <dbReference type="NCBI Taxonomy" id="5539"/>
    <lineage>
        <taxon>Eukaryota</taxon>
        <taxon>Fungi</taxon>
        <taxon>Dikarya</taxon>
        <taxon>Ascomycota</taxon>
        <taxon>Pezizomycotina</taxon>
        <taxon>Leotiomycetes</taxon>
        <taxon>Leotiomycetes incertae sedis</taxon>
        <taxon>Scytalidium</taxon>
    </lineage>
</organism>
<comment type="cofactor">
    <cofactor evidence="16">
        <name>Mg(2+)</name>
        <dbReference type="ChEBI" id="CHEBI:18420"/>
    </cofactor>
    <cofactor evidence="16">
        <name>Mn(2+)</name>
        <dbReference type="ChEBI" id="CHEBI:29035"/>
    </cofactor>
    <text evidence="16">Binds 1 Mg(2+) or Mn(2+) ion per subunit.</text>
</comment>
<evidence type="ECO:0000259" key="18">
    <source>
        <dbReference type="SMART" id="SM01329"/>
    </source>
</evidence>
<evidence type="ECO:0000256" key="16">
    <source>
        <dbReference type="RuleBase" id="RU004445"/>
    </source>
</evidence>
<evidence type="ECO:0000256" key="10">
    <source>
        <dbReference type="ARBA" id="ARBA00022842"/>
    </source>
</evidence>
<feature type="region of interest" description="Disordered" evidence="17">
    <location>
        <begin position="639"/>
        <end position="663"/>
    </location>
</feature>
<keyword evidence="9" id="KW-0862">Zinc</keyword>
<dbReference type="Proteomes" id="UP000258309">
    <property type="component" value="Unassembled WGS sequence"/>
</dbReference>
<dbReference type="InterPro" id="IPR024084">
    <property type="entry name" value="IsoPropMal-DH-like_dom"/>
</dbReference>
<dbReference type="GO" id="GO:0008270">
    <property type="term" value="F:zinc ion binding"/>
    <property type="evidence" value="ECO:0007669"/>
    <property type="project" value="UniProtKB-KW"/>
</dbReference>
<evidence type="ECO:0000256" key="4">
    <source>
        <dbReference type="ARBA" id="ARBA00013101"/>
    </source>
</evidence>
<dbReference type="AlphaFoldDB" id="A0A3E2GV06"/>
<comment type="cofactor">
    <cofactor evidence="1">
        <name>Mn(2+)</name>
        <dbReference type="ChEBI" id="CHEBI:29035"/>
    </cofactor>
</comment>
<dbReference type="Pfam" id="PF00628">
    <property type="entry name" value="PHD"/>
    <property type="match status" value="1"/>
</dbReference>
<feature type="region of interest" description="Disordered" evidence="17">
    <location>
        <begin position="1"/>
        <end position="49"/>
    </location>
</feature>
<reference evidence="19 20" key="1">
    <citation type="submission" date="2018-05" db="EMBL/GenBank/DDBJ databases">
        <title>Draft genome sequence of Scytalidium lignicola DSM 105466, a ubiquitous saprotrophic fungus.</title>
        <authorList>
            <person name="Buettner E."/>
            <person name="Gebauer A.M."/>
            <person name="Hofrichter M."/>
            <person name="Liers C."/>
            <person name="Kellner H."/>
        </authorList>
    </citation>
    <scope>NUCLEOTIDE SEQUENCE [LARGE SCALE GENOMIC DNA]</scope>
    <source>
        <strain evidence="19 20">DSM 105466</strain>
    </source>
</reference>
<dbReference type="SUPFAM" id="SSF57903">
    <property type="entry name" value="FYVE/PHD zinc finger"/>
    <property type="match status" value="1"/>
</dbReference>
<feature type="non-terminal residue" evidence="19">
    <location>
        <position position="1"/>
    </location>
</feature>
<dbReference type="InterPro" id="IPR004429">
    <property type="entry name" value="Isopropylmalate_DH"/>
</dbReference>
<keyword evidence="13" id="KW-0464">Manganese</keyword>
<evidence type="ECO:0000256" key="8">
    <source>
        <dbReference type="ARBA" id="ARBA00022771"/>
    </source>
</evidence>